<dbReference type="AlphaFoldDB" id="A0A423U1F4"/>
<evidence type="ECO:0000256" key="1">
    <source>
        <dbReference type="SAM" id="MobiDB-lite"/>
    </source>
</evidence>
<evidence type="ECO:0000313" key="2">
    <source>
        <dbReference type="EMBL" id="ROT82510.1"/>
    </source>
</evidence>
<reference evidence="2 3" key="1">
    <citation type="submission" date="2018-04" db="EMBL/GenBank/DDBJ databases">
        <authorList>
            <person name="Zhang X."/>
            <person name="Yuan J."/>
            <person name="Li F."/>
            <person name="Xiang J."/>
        </authorList>
    </citation>
    <scope>NUCLEOTIDE SEQUENCE [LARGE SCALE GENOMIC DNA]</scope>
    <source>
        <tissue evidence="2">Muscle</tissue>
    </source>
</reference>
<dbReference type="GO" id="GO:0048598">
    <property type="term" value="P:embryonic morphogenesis"/>
    <property type="evidence" value="ECO:0007669"/>
    <property type="project" value="InterPro"/>
</dbReference>
<dbReference type="EMBL" id="QCYY01000813">
    <property type="protein sequence ID" value="ROT82510.1"/>
    <property type="molecule type" value="Genomic_DNA"/>
</dbReference>
<dbReference type="Pfam" id="PF15323">
    <property type="entry name" value="Ashwin"/>
    <property type="match status" value="1"/>
</dbReference>
<accession>A0A423U1F4</accession>
<feature type="compositionally biased region" description="Low complexity" evidence="1">
    <location>
        <begin position="133"/>
        <end position="142"/>
    </location>
</feature>
<feature type="compositionally biased region" description="Basic and acidic residues" evidence="1">
    <location>
        <begin position="182"/>
        <end position="237"/>
    </location>
</feature>
<dbReference type="GO" id="GO:0072669">
    <property type="term" value="C:tRNA-splicing ligase complex"/>
    <property type="evidence" value="ECO:0007669"/>
    <property type="project" value="InterPro"/>
</dbReference>
<dbReference type="OrthoDB" id="10071059at2759"/>
<feature type="region of interest" description="Disordered" evidence="1">
    <location>
        <begin position="126"/>
        <end position="159"/>
    </location>
</feature>
<reference evidence="2 3" key="2">
    <citation type="submission" date="2019-01" db="EMBL/GenBank/DDBJ databases">
        <title>The decoding of complex shrimp genome reveals the adaptation for benthos swimmer, frequently molting mechanism and breeding impact on genome.</title>
        <authorList>
            <person name="Sun Y."/>
            <person name="Gao Y."/>
            <person name="Yu Y."/>
        </authorList>
    </citation>
    <scope>NUCLEOTIDE SEQUENCE [LARGE SCALE GENOMIC DNA]</scope>
    <source>
        <tissue evidence="2">Muscle</tissue>
    </source>
</reference>
<feature type="region of interest" description="Disordered" evidence="1">
    <location>
        <begin position="180"/>
        <end position="249"/>
    </location>
</feature>
<gene>
    <name evidence="2" type="ORF">C7M84_024322</name>
</gene>
<dbReference type="Proteomes" id="UP000283509">
    <property type="component" value="Unassembled WGS sequence"/>
</dbReference>
<sequence>MRIRKRVIYMKLKKVGCFRLHRLAKAEPNRRGAAVEPPKEEQNALSYMQPEILPIQIMIDVLKERGMKAASLQGTDRGHIISLFHKHVCPKHRRDYRDNRRGKIMIAQRSKREKGSVDENWKKMVMDSKERSLSSSNASDYASAERLKPPPSCINTERKTIKLGGFNKTSASNMDFIVVKRRSSEDSDQGPEKLRKMSGERDSEQNKRKDNEDHENSKKMRKDTEDENDKTSQENGKKMKHDRKPITWP</sequence>
<keyword evidence="3" id="KW-1185">Reference proteome</keyword>
<organism evidence="2 3">
    <name type="scientific">Penaeus vannamei</name>
    <name type="common">Whiteleg shrimp</name>
    <name type="synonym">Litopenaeus vannamei</name>
    <dbReference type="NCBI Taxonomy" id="6689"/>
    <lineage>
        <taxon>Eukaryota</taxon>
        <taxon>Metazoa</taxon>
        <taxon>Ecdysozoa</taxon>
        <taxon>Arthropoda</taxon>
        <taxon>Crustacea</taxon>
        <taxon>Multicrustacea</taxon>
        <taxon>Malacostraca</taxon>
        <taxon>Eumalacostraca</taxon>
        <taxon>Eucarida</taxon>
        <taxon>Decapoda</taxon>
        <taxon>Dendrobranchiata</taxon>
        <taxon>Penaeoidea</taxon>
        <taxon>Penaeidae</taxon>
        <taxon>Penaeus</taxon>
    </lineage>
</organism>
<proteinExistence type="predicted"/>
<comment type="caution">
    <text evidence="2">The sequence shown here is derived from an EMBL/GenBank/DDBJ whole genome shotgun (WGS) entry which is preliminary data.</text>
</comment>
<protein>
    <submittedName>
        <fullName evidence="2">Uncharacterized protein</fullName>
    </submittedName>
</protein>
<evidence type="ECO:0000313" key="3">
    <source>
        <dbReference type="Proteomes" id="UP000283509"/>
    </source>
</evidence>
<name>A0A423U1F4_PENVA</name>
<dbReference type="InterPro" id="IPR024887">
    <property type="entry name" value="Ashwin"/>
</dbReference>